<gene>
    <name evidence="3" type="ORF">POBO1169_LOCUS2757</name>
</gene>
<dbReference type="AlphaFoldDB" id="A0A7S0MW16"/>
<feature type="transmembrane region" description="Helical" evidence="2">
    <location>
        <begin position="70"/>
        <end position="90"/>
    </location>
</feature>
<organism evidence="3">
    <name type="scientific">Pyramimonas obovata</name>
    <dbReference type="NCBI Taxonomy" id="1411642"/>
    <lineage>
        <taxon>Eukaryota</taxon>
        <taxon>Viridiplantae</taxon>
        <taxon>Chlorophyta</taxon>
        <taxon>Pyramimonadophyceae</taxon>
        <taxon>Pyramimonadales</taxon>
        <taxon>Pyramimonadaceae</taxon>
        <taxon>Pyramimonas</taxon>
        <taxon>Pyramimonas incertae sedis</taxon>
    </lineage>
</organism>
<evidence type="ECO:0000256" key="1">
    <source>
        <dbReference type="SAM" id="MobiDB-lite"/>
    </source>
</evidence>
<keyword evidence="2" id="KW-0472">Membrane</keyword>
<keyword evidence="2" id="KW-0812">Transmembrane</keyword>
<feature type="compositionally biased region" description="Basic and acidic residues" evidence="1">
    <location>
        <begin position="1"/>
        <end position="15"/>
    </location>
</feature>
<keyword evidence="2" id="KW-1133">Transmembrane helix</keyword>
<name>A0A7S0MW16_9CHLO</name>
<feature type="compositionally biased region" description="Polar residues" evidence="1">
    <location>
        <begin position="20"/>
        <end position="29"/>
    </location>
</feature>
<feature type="region of interest" description="Disordered" evidence="1">
    <location>
        <begin position="1"/>
        <end position="32"/>
    </location>
</feature>
<evidence type="ECO:0000313" key="3">
    <source>
        <dbReference type="EMBL" id="CAD8653005.1"/>
    </source>
</evidence>
<reference evidence="3" key="1">
    <citation type="submission" date="2021-01" db="EMBL/GenBank/DDBJ databases">
        <authorList>
            <person name="Corre E."/>
            <person name="Pelletier E."/>
            <person name="Niang G."/>
            <person name="Scheremetjew M."/>
            <person name="Finn R."/>
            <person name="Kale V."/>
            <person name="Holt S."/>
            <person name="Cochrane G."/>
            <person name="Meng A."/>
            <person name="Brown T."/>
            <person name="Cohen L."/>
        </authorList>
    </citation>
    <scope>NUCLEOTIDE SEQUENCE</scope>
    <source>
        <strain evidence="3">CCMP722</strain>
    </source>
</reference>
<evidence type="ECO:0000256" key="2">
    <source>
        <dbReference type="SAM" id="Phobius"/>
    </source>
</evidence>
<accession>A0A7S0MW16</accession>
<proteinExistence type="predicted"/>
<protein>
    <submittedName>
        <fullName evidence="3">Uncharacterized protein</fullName>
    </submittedName>
</protein>
<dbReference type="EMBL" id="HBFA01005389">
    <property type="protein sequence ID" value="CAD8653005.1"/>
    <property type="molecule type" value="Transcribed_RNA"/>
</dbReference>
<dbReference type="Gene3D" id="1.10.287.940">
    <property type="entry name" value="atp-gated p2x4 ion channel"/>
    <property type="match status" value="1"/>
</dbReference>
<sequence>MASKKAPKDAPKDPAEDQNAPANKDQQAQQEEEPGGFADFLSNLYEEFFAYQTIKLVKMRDWRLALLKRVFNLGIAVYILFFMVFFHGYLEVEVPVVFVSPSFNDSVYVDAQQKNLSASRPLSYKYCGVAEGTPAFTYIFANQEFKRHNNILCTGYATKEEFTRSFTQRATLTTYYRQQLYNRSESCGLKLNRFSSQTSACTQKPVNQEIGVFIKDAEQMQLQFTAGYTTSRGDIVTKSRTIVQGNSCTQLFSGSCIKKSFKRGEPVIMTLEDILSMAGVKIDDQHEDSGGLGINKPEANGTEINTVGWPSYRMTGMELTFQLEYTNFANFRWFTGDADNTITVTFASEGGWRSTGLDNLYMGGDRGAQWPTFMEFDDHFYIQQKYGVVFSFVSGGLIGTPTYTQFVITMLSSLLLFAVATSGIDIIAALMIKGFKESKLEEDMELRMRQTLRDVLKDVVPKTLQIDVDEEQEASTQAIANLFFCCGTKSATEEEKRKKEAAAMEAEKEEPEINALVIDGEPYHGQLLRLYGKPKRTYSANIQWQMKVITGIIEDISEGISEDGESFGGRSLGSSSKANLSRLNLLRRSSDVSSVDSWASTVNTRASGLSNGSDAKPKKKKKYDTEWQNIPEATHPEFFATAEYVGKSIRVRVTPISKDGVKGVTETVRVSKVITFPRVLKRIKHFNTLKEVRFNVVVKPNPLTKTAERSHLTIDLMENKLRIKPSMASYLQPSSGEKKKVTDNLFKKDMSHDPPVILPKGCAFEKKKRKFEARLRPATKLNPGEVLNARIVMSKTNHKMMSIDKLPPKESAAHFECESEEERDIIYLLIVKTPRLKRGIDPNLIMNKPDIDEQSEPRAR</sequence>